<sequence length="163" mass="17997">MKPTALDAADIRILSAVQQHGQLSKSELSELVGLSATPCWARFARLKKAGLIRGYHADLALGKIVDVSKVVVTVSLKSHRKTDFDRFEMHIRNLHEVTECVATGGGMDYVMTVVTTSLSAFQTLMDDMLSQELGIDRYMTYIVTREVKSVQPNLARLLADSGK</sequence>
<dbReference type="InterPro" id="IPR019888">
    <property type="entry name" value="Tscrpt_reg_AsnC-like"/>
</dbReference>
<dbReference type="InterPro" id="IPR036388">
    <property type="entry name" value="WH-like_DNA-bd_sf"/>
</dbReference>
<keyword evidence="6" id="KW-1185">Reference proteome</keyword>
<organism evidence="5 6">
    <name type="scientific">Albidovulum litorale</name>
    <dbReference type="NCBI Taxonomy" id="2984134"/>
    <lineage>
        <taxon>Bacteria</taxon>
        <taxon>Pseudomonadati</taxon>
        <taxon>Pseudomonadota</taxon>
        <taxon>Alphaproteobacteria</taxon>
        <taxon>Rhodobacterales</taxon>
        <taxon>Paracoccaceae</taxon>
        <taxon>Albidovulum</taxon>
    </lineage>
</organism>
<dbReference type="SUPFAM" id="SSF54909">
    <property type="entry name" value="Dimeric alpha+beta barrel"/>
    <property type="match status" value="1"/>
</dbReference>
<reference evidence="5 6" key="1">
    <citation type="submission" date="2022-10" db="EMBL/GenBank/DDBJ databases">
        <title>Defluviimonas sp. nov., isolated from ocean surface sediments.</title>
        <authorList>
            <person name="He W."/>
            <person name="Wang L."/>
            <person name="Zhang D.-F."/>
        </authorList>
    </citation>
    <scope>NUCLEOTIDE SEQUENCE [LARGE SCALE GENOMIC DNA]</scope>
    <source>
        <strain evidence="5 6">WL0050</strain>
    </source>
</reference>
<evidence type="ECO:0000256" key="1">
    <source>
        <dbReference type="ARBA" id="ARBA00023015"/>
    </source>
</evidence>
<keyword evidence="2" id="KW-0238">DNA-binding</keyword>
<dbReference type="InterPro" id="IPR011991">
    <property type="entry name" value="ArsR-like_HTH"/>
</dbReference>
<evidence type="ECO:0000313" key="6">
    <source>
        <dbReference type="Proteomes" id="UP001652564"/>
    </source>
</evidence>
<dbReference type="Pfam" id="PF01037">
    <property type="entry name" value="AsnC_trans_reg"/>
    <property type="match status" value="1"/>
</dbReference>
<dbReference type="Pfam" id="PF13412">
    <property type="entry name" value="HTH_24"/>
    <property type="match status" value="1"/>
</dbReference>
<dbReference type="Gene3D" id="1.10.10.10">
    <property type="entry name" value="Winged helix-like DNA-binding domain superfamily/Winged helix DNA-binding domain"/>
    <property type="match status" value="1"/>
</dbReference>
<keyword evidence="3" id="KW-0804">Transcription</keyword>
<dbReference type="EMBL" id="JAOWKZ010000004">
    <property type="protein sequence ID" value="MCV2873672.1"/>
    <property type="molecule type" value="Genomic_DNA"/>
</dbReference>
<evidence type="ECO:0000256" key="3">
    <source>
        <dbReference type="ARBA" id="ARBA00023163"/>
    </source>
</evidence>
<dbReference type="InterPro" id="IPR036390">
    <property type="entry name" value="WH_DNA-bd_sf"/>
</dbReference>
<dbReference type="SMART" id="SM00344">
    <property type="entry name" value="HTH_ASNC"/>
    <property type="match status" value="1"/>
</dbReference>
<dbReference type="RefSeq" id="WP_263740908.1">
    <property type="nucleotide sequence ID" value="NZ_JAOWKZ010000004.1"/>
</dbReference>
<dbReference type="PRINTS" id="PR00033">
    <property type="entry name" value="HTHASNC"/>
</dbReference>
<proteinExistence type="predicted"/>
<dbReference type="CDD" id="cd00090">
    <property type="entry name" value="HTH_ARSR"/>
    <property type="match status" value="1"/>
</dbReference>
<dbReference type="InterPro" id="IPR000485">
    <property type="entry name" value="AsnC-type_HTH_dom"/>
</dbReference>
<gene>
    <name evidence="5" type="ORF">OEZ71_15340</name>
</gene>
<dbReference type="PANTHER" id="PTHR30154:SF34">
    <property type="entry name" value="TRANSCRIPTIONAL REGULATOR AZLB"/>
    <property type="match status" value="1"/>
</dbReference>
<keyword evidence="1" id="KW-0805">Transcription regulation</keyword>
<dbReference type="InterPro" id="IPR011008">
    <property type="entry name" value="Dimeric_a/b-barrel"/>
</dbReference>
<comment type="caution">
    <text evidence="5">The sequence shown here is derived from an EMBL/GenBank/DDBJ whole genome shotgun (WGS) entry which is preliminary data.</text>
</comment>
<dbReference type="InterPro" id="IPR019887">
    <property type="entry name" value="Tscrpt_reg_AsnC/Lrp_C"/>
</dbReference>
<name>A0ABT2ZRD7_9RHOB</name>
<dbReference type="PANTHER" id="PTHR30154">
    <property type="entry name" value="LEUCINE-RESPONSIVE REGULATORY PROTEIN"/>
    <property type="match status" value="1"/>
</dbReference>
<evidence type="ECO:0000313" key="5">
    <source>
        <dbReference type="EMBL" id="MCV2873672.1"/>
    </source>
</evidence>
<protein>
    <submittedName>
        <fullName evidence="5">Lrp/AsnC family transcriptional regulator</fullName>
    </submittedName>
</protein>
<evidence type="ECO:0000259" key="4">
    <source>
        <dbReference type="PROSITE" id="PS50956"/>
    </source>
</evidence>
<dbReference type="SUPFAM" id="SSF46785">
    <property type="entry name" value="Winged helix' DNA-binding domain"/>
    <property type="match status" value="1"/>
</dbReference>
<dbReference type="PROSITE" id="PS50956">
    <property type="entry name" value="HTH_ASNC_2"/>
    <property type="match status" value="1"/>
</dbReference>
<evidence type="ECO:0000256" key="2">
    <source>
        <dbReference type="ARBA" id="ARBA00023125"/>
    </source>
</evidence>
<dbReference type="Proteomes" id="UP001652564">
    <property type="component" value="Unassembled WGS sequence"/>
</dbReference>
<accession>A0ABT2ZRD7</accession>
<feature type="domain" description="HTH asnC-type" evidence="4">
    <location>
        <begin position="6"/>
        <end position="68"/>
    </location>
</feature>
<dbReference type="Gene3D" id="3.30.70.920">
    <property type="match status" value="1"/>
</dbReference>